<gene>
    <name evidence="1" type="ORF">D1627_08700</name>
</gene>
<proteinExistence type="predicted"/>
<accession>A0A399SHR5</accession>
<dbReference type="EMBL" id="QWGE01000002">
    <property type="protein sequence ID" value="RIJ42063.1"/>
    <property type="molecule type" value="Genomic_DNA"/>
</dbReference>
<comment type="caution">
    <text evidence="1">The sequence shown here is derived from an EMBL/GenBank/DDBJ whole genome shotgun (WGS) entry which is preliminary data.</text>
</comment>
<dbReference type="Proteomes" id="UP000266005">
    <property type="component" value="Unassembled WGS sequence"/>
</dbReference>
<dbReference type="AlphaFoldDB" id="A0A399SHR5"/>
<name>A0A399SHR5_9BACT</name>
<protein>
    <submittedName>
        <fullName evidence="1">Uncharacterized protein</fullName>
    </submittedName>
</protein>
<evidence type="ECO:0000313" key="2">
    <source>
        <dbReference type="Proteomes" id="UP000266005"/>
    </source>
</evidence>
<keyword evidence="2" id="KW-1185">Reference proteome</keyword>
<organism evidence="1 2">
    <name type="scientific">Pontibacter oryzae</name>
    <dbReference type="NCBI Taxonomy" id="2304593"/>
    <lineage>
        <taxon>Bacteria</taxon>
        <taxon>Pseudomonadati</taxon>
        <taxon>Bacteroidota</taxon>
        <taxon>Cytophagia</taxon>
        <taxon>Cytophagales</taxon>
        <taxon>Hymenobacteraceae</taxon>
        <taxon>Pontibacter</taxon>
    </lineage>
</organism>
<evidence type="ECO:0000313" key="1">
    <source>
        <dbReference type="EMBL" id="RIJ42063.1"/>
    </source>
</evidence>
<sequence length="118" mass="13153">MHPGLANTFRIVVILLMAYLLNHCLSSPKVSSLNGEKRNGILLEEQFESKDPLNLYLVMDRAQGTSYARTYSTEHALSGSKSARFELRDTDAEFGGGTRTDFAMKPATGKDRWYSFAA</sequence>
<dbReference type="Gene3D" id="2.60.120.200">
    <property type="match status" value="1"/>
</dbReference>
<reference evidence="2" key="1">
    <citation type="submission" date="2018-08" db="EMBL/GenBank/DDBJ databases">
        <title>Mucilaginibacter sp. MYSH2.</title>
        <authorList>
            <person name="Seo T."/>
        </authorList>
    </citation>
    <scope>NUCLEOTIDE SEQUENCE [LARGE SCALE GENOMIC DNA]</scope>
    <source>
        <strain evidence="2">KIRAN</strain>
    </source>
</reference>
<feature type="non-terminal residue" evidence="1">
    <location>
        <position position="118"/>
    </location>
</feature>